<dbReference type="OrthoDB" id="3726891at2"/>
<proteinExistence type="predicted"/>
<dbReference type="InterPro" id="IPR054612">
    <property type="entry name" value="Phage_capsid-like_C"/>
</dbReference>
<comment type="caution">
    <text evidence="3">The sequence shown here is derived from an EMBL/GenBank/DDBJ whole genome shotgun (WGS) entry which is preliminary data.</text>
</comment>
<dbReference type="RefSeq" id="WP_085164820.1">
    <property type="nucleotide sequence ID" value="NZ_LQPH01000122.1"/>
</dbReference>
<sequence>MATTTTTTSEWGWRPDTVSFLATDVVPTALIMQTSAIAGDVDGDAPSVHVPYLVDAGQAGTGALIKAEGAALADEEPGLDEVELKTAKITRLATISNEQFMKAPTAGQISASFARDLVRKADALYLDANSAPLTGLLHVSGVVDAPAPVTDSLDVLVDLLAELEVNGAEPTHIILDPLSWAALRKFKTADTFNSTLLGAGTEDAVPRILSLPVLRSRFIPANSGIVVDRSQIPTAVGRIKVAQSDHAAFASDSVVLRATWRIGFGAVPRPERIGRFVVGEAGS</sequence>
<reference evidence="3 4" key="1">
    <citation type="submission" date="2016-01" db="EMBL/GenBank/DDBJ databases">
        <title>The new phylogeny of the genus Mycobacterium.</title>
        <authorList>
            <person name="Tarcisio F."/>
            <person name="Conor M."/>
            <person name="Antonella G."/>
            <person name="Elisabetta G."/>
            <person name="Giulia F.S."/>
            <person name="Sara T."/>
            <person name="Anna F."/>
            <person name="Clotilde B."/>
            <person name="Roberto B."/>
            <person name="Veronica D.S."/>
            <person name="Fabio R."/>
            <person name="Monica P."/>
            <person name="Olivier J."/>
            <person name="Enrico T."/>
            <person name="Nicola S."/>
        </authorList>
    </citation>
    <scope>NUCLEOTIDE SEQUENCE [LARGE SCALE GENOMIC DNA]</scope>
    <source>
        <strain evidence="3 4">DSM 44803</strain>
    </source>
</reference>
<evidence type="ECO:0000256" key="1">
    <source>
        <dbReference type="ARBA" id="ARBA00004328"/>
    </source>
</evidence>
<dbReference type="Gene3D" id="3.30.2320.10">
    <property type="entry name" value="hypothetical protein PF0899 domain"/>
    <property type="match status" value="1"/>
</dbReference>
<keyword evidence="4" id="KW-1185">Reference proteome</keyword>
<dbReference type="EMBL" id="LQPH01000122">
    <property type="protein sequence ID" value="ORW22304.1"/>
    <property type="molecule type" value="Genomic_DNA"/>
</dbReference>
<protein>
    <submittedName>
        <fullName evidence="3">Major capsid protein</fullName>
    </submittedName>
</protein>
<dbReference type="Pfam" id="PF05065">
    <property type="entry name" value="Phage_capsid"/>
    <property type="match status" value="1"/>
</dbReference>
<dbReference type="NCBIfam" id="TIGR01554">
    <property type="entry name" value="major_cap_HK97"/>
    <property type="match status" value="1"/>
</dbReference>
<dbReference type="InterPro" id="IPR024455">
    <property type="entry name" value="Phage_capsid"/>
</dbReference>
<feature type="domain" description="Phage capsid-like C-terminal" evidence="2">
    <location>
        <begin position="48"/>
        <end position="266"/>
    </location>
</feature>
<dbReference type="SUPFAM" id="SSF56563">
    <property type="entry name" value="Major capsid protein gp5"/>
    <property type="match status" value="1"/>
</dbReference>
<gene>
    <name evidence="3" type="ORF">AWC17_05180</name>
</gene>
<accession>A0A1X1ZFZ0</accession>
<evidence type="ECO:0000259" key="2">
    <source>
        <dbReference type="Pfam" id="PF05065"/>
    </source>
</evidence>
<dbReference type="AlphaFoldDB" id="A0A1X1ZFZ0"/>
<dbReference type="Proteomes" id="UP000193781">
    <property type="component" value="Unassembled WGS sequence"/>
</dbReference>
<comment type="subcellular location">
    <subcellularLocation>
        <location evidence="1">Virion</location>
    </subcellularLocation>
</comment>
<name>A0A1X1ZFZ0_9MYCO</name>
<evidence type="ECO:0000313" key="4">
    <source>
        <dbReference type="Proteomes" id="UP000193781"/>
    </source>
</evidence>
<organism evidence="3 4">
    <name type="scientific">Mycobacterium nebraskense</name>
    <dbReference type="NCBI Taxonomy" id="244292"/>
    <lineage>
        <taxon>Bacteria</taxon>
        <taxon>Bacillati</taxon>
        <taxon>Actinomycetota</taxon>
        <taxon>Actinomycetes</taxon>
        <taxon>Mycobacteriales</taxon>
        <taxon>Mycobacteriaceae</taxon>
        <taxon>Mycobacterium</taxon>
    </lineage>
</organism>
<evidence type="ECO:0000313" key="3">
    <source>
        <dbReference type="EMBL" id="ORW22304.1"/>
    </source>
</evidence>
<dbReference type="Gene3D" id="3.30.2400.10">
    <property type="entry name" value="Major capsid protein gp5"/>
    <property type="match status" value="1"/>
</dbReference>